<dbReference type="InterPro" id="IPR039557">
    <property type="entry name" value="AHAS_ACT"/>
</dbReference>
<dbReference type="Pfam" id="PF22629">
    <property type="entry name" value="ACT_AHAS_ss"/>
    <property type="match status" value="1"/>
</dbReference>
<organism evidence="8 9">
    <name type="scientific">Tetracentron sinense</name>
    <name type="common">Spur-leaf</name>
    <dbReference type="NCBI Taxonomy" id="13715"/>
    <lineage>
        <taxon>Eukaryota</taxon>
        <taxon>Viridiplantae</taxon>
        <taxon>Streptophyta</taxon>
        <taxon>Embryophyta</taxon>
        <taxon>Tracheophyta</taxon>
        <taxon>Spermatophyta</taxon>
        <taxon>Magnoliopsida</taxon>
        <taxon>Trochodendrales</taxon>
        <taxon>Trochodendraceae</taxon>
        <taxon>Tetracentron</taxon>
    </lineage>
</organism>
<dbReference type="InterPro" id="IPR019455">
    <property type="entry name" value="Acetolactate_synth_ssu_C"/>
</dbReference>
<dbReference type="Pfam" id="PF10369">
    <property type="entry name" value="ALS_ss_C"/>
    <property type="match status" value="1"/>
</dbReference>
<dbReference type="SUPFAM" id="SSF55021">
    <property type="entry name" value="ACT-like"/>
    <property type="match status" value="2"/>
</dbReference>
<keyword evidence="9" id="KW-1185">Reference proteome</keyword>
<comment type="similarity">
    <text evidence="3 6">Belongs to the acetolactate synthase small subunit family.</text>
</comment>
<evidence type="ECO:0000256" key="1">
    <source>
        <dbReference type="ARBA" id="ARBA00004974"/>
    </source>
</evidence>
<sequence length="170" mass="18437">MRLGWALPPSAHGETIINPSFQLNRNPTTVAPSKTLHFTTAVVKLSSGFRSHTLSMVVNDSPGVLNIVTGVFARRGYNIQSLAVGPAEIQGLSRITTVVPGTDESIGKLVQQLYKLIDLHELTGDLDKMVALQRLLEPYGICEVARTGRVALVRESGVDSKYLRGFSLPL</sequence>
<evidence type="ECO:0000313" key="8">
    <source>
        <dbReference type="EMBL" id="KAF8365252.1"/>
    </source>
</evidence>
<comment type="caution">
    <text evidence="8">The sequence shown here is derived from an EMBL/GenBank/DDBJ whole genome shotgun (WGS) entry which is preliminary data.</text>
</comment>
<dbReference type="FunFam" id="3.30.70.260:FF:000001">
    <property type="entry name" value="Acetolactate synthase, small subunit"/>
    <property type="match status" value="1"/>
</dbReference>
<dbReference type="Gene3D" id="3.30.70.1150">
    <property type="entry name" value="ACT-like. Chain A, domain 2"/>
    <property type="match status" value="1"/>
</dbReference>
<keyword evidence="5 6" id="KW-0100">Branched-chain amino acid biosynthesis</keyword>
<dbReference type="GO" id="GO:0005829">
    <property type="term" value="C:cytosol"/>
    <property type="evidence" value="ECO:0007669"/>
    <property type="project" value="TreeGrafter"/>
</dbReference>
<dbReference type="GO" id="GO:0009097">
    <property type="term" value="P:isoleucine biosynthetic process"/>
    <property type="evidence" value="ECO:0007669"/>
    <property type="project" value="UniProtKB-UniRule"/>
</dbReference>
<comment type="pathway">
    <text evidence="2 6">Amino-acid biosynthesis; L-valine biosynthesis; L-valine from pyruvate: step 1/4.</text>
</comment>
<dbReference type="UniPathway" id="UPA00047">
    <property type="reaction ID" value="UER00055"/>
</dbReference>
<evidence type="ECO:0000256" key="4">
    <source>
        <dbReference type="ARBA" id="ARBA00022605"/>
    </source>
</evidence>
<dbReference type="GO" id="GO:0003984">
    <property type="term" value="F:acetolactate synthase activity"/>
    <property type="evidence" value="ECO:0007669"/>
    <property type="project" value="UniProtKB-UniRule"/>
</dbReference>
<dbReference type="Gene3D" id="3.30.70.260">
    <property type="match status" value="1"/>
</dbReference>
<evidence type="ECO:0000256" key="5">
    <source>
        <dbReference type="ARBA" id="ARBA00023304"/>
    </source>
</evidence>
<dbReference type="InterPro" id="IPR002912">
    <property type="entry name" value="ACT_dom"/>
</dbReference>
<dbReference type="Proteomes" id="UP000655225">
    <property type="component" value="Unassembled WGS sequence"/>
</dbReference>
<keyword evidence="4 6" id="KW-0028">Amino-acid biosynthesis</keyword>
<evidence type="ECO:0000313" key="9">
    <source>
        <dbReference type="Proteomes" id="UP000655225"/>
    </source>
</evidence>
<dbReference type="GO" id="GO:0009099">
    <property type="term" value="P:L-valine biosynthetic process"/>
    <property type="evidence" value="ECO:0007669"/>
    <property type="project" value="UniProtKB-UniRule"/>
</dbReference>
<reference evidence="8 9" key="1">
    <citation type="submission" date="2020-04" db="EMBL/GenBank/DDBJ databases">
        <title>Plant Genome Project.</title>
        <authorList>
            <person name="Zhang R.-G."/>
        </authorList>
    </citation>
    <scope>NUCLEOTIDE SEQUENCE [LARGE SCALE GENOMIC DNA]</scope>
    <source>
        <strain evidence="8">YNK0</strain>
        <tissue evidence="8">Leaf</tissue>
    </source>
</reference>
<dbReference type="PANTHER" id="PTHR30239">
    <property type="entry name" value="ACETOLACTATE SYNTHASE SMALL SUBUNIT"/>
    <property type="match status" value="1"/>
</dbReference>
<dbReference type="InterPro" id="IPR054480">
    <property type="entry name" value="AHAS_small-like_ACT"/>
</dbReference>
<comment type="catalytic activity">
    <reaction evidence="6">
        <text>2 pyruvate + H(+) = (2S)-2-acetolactate + CO2</text>
        <dbReference type="Rhea" id="RHEA:25249"/>
        <dbReference type="ChEBI" id="CHEBI:15361"/>
        <dbReference type="ChEBI" id="CHEBI:15378"/>
        <dbReference type="ChEBI" id="CHEBI:16526"/>
        <dbReference type="ChEBI" id="CHEBI:58476"/>
        <dbReference type="EC" id="2.2.1.6"/>
    </reaction>
</comment>
<dbReference type="AlphaFoldDB" id="A0A835CZA0"/>
<evidence type="ECO:0000256" key="3">
    <source>
        <dbReference type="ARBA" id="ARBA00006341"/>
    </source>
</evidence>
<dbReference type="InterPro" id="IPR045865">
    <property type="entry name" value="ACT-like_dom_sf"/>
</dbReference>
<accession>A0A835CZA0</accession>
<dbReference type="PROSITE" id="PS51671">
    <property type="entry name" value="ACT"/>
    <property type="match status" value="1"/>
</dbReference>
<comment type="function">
    <text evidence="6">Catalyzes the conversion of 2 pyruvate molecules into acetolactate in the first common step of the biosynthetic pathway of the branched-amino acids such as leucine, isoleucine, and valine.</text>
</comment>
<dbReference type="CDD" id="cd04878">
    <property type="entry name" value="ACT_AHAS"/>
    <property type="match status" value="1"/>
</dbReference>
<evidence type="ECO:0000259" key="7">
    <source>
        <dbReference type="PROSITE" id="PS51671"/>
    </source>
</evidence>
<dbReference type="PANTHER" id="PTHR30239:SF17">
    <property type="entry name" value="ACT DOMAIN-CONTAINING PROTEIN"/>
    <property type="match status" value="1"/>
</dbReference>
<dbReference type="UniPathway" id="UPA00049">
    <property type="reaction ID" value="UER00059"/>
</dbReference>
<evidence type="ECO:0000256" key="6">
    <source>
        <dbReference type="RuleBase" id="RU368092"/>
    </source>
</evidence>
<evidence type="ECO:0000256" key="2">
    <source>
        <dbReference type="ARBA" id="ARBA00005025"/>
    </source>
</evidence>
<comment type="pathway">
    <text evidence="1 6">Amino-acid biosynthesis; L-isoleucine biosynthesis; L-isoleucine from 2-oxobutanoate: step 1/4.</text>
</comment>
<dbReference type="InterPro" id="IPR027271">
    <property type="entry name" value="Acetolactate_synth/TF_NikR_C"/>
</dbReference>
<gene>
    <name evidence="8" type="ORF">HHK36_032738</name>
</gene>
<dbReference type="NCBIfam" id="TIGR00119">
    <property type="entry name" value="acolac_sm"/>
    <property type="match status" value="1"/>
</dbReference>
<name>A0A835CZA0_TETSI</name>
<proteinExistence type="inferred from homology"/>
<dbReference type="EC" id="2.2.1.6" evidence="6"/>
<feature type="domain" description="ACT" evidence="7">
    <location>
        <begin position="53"/>
        <end position="127"/>
    </location>
</feature>
<dbReference type="OrthoDB" id="2013116at2759"/>
<dbReference type="EMBL" id="JABCRI010000897">
    <property type="protein sequence ID" value="KAF8365252.1"/>
    <property type="molecule type" value="Genomic_DNA"/>
</dbReference>
<keyword evidence="6" id="KW-0808">Transferase</keyword>
<protein>
    <recommendedName>
        <fullName evidence="6">Acetolactate synthase small subunit</fullName>
        <shortName evidence="6">AHAS</shortName>
        <shortName evidence="6">ALS</shortName>
        <ecNumber evidence="6">2.2.1.6</ecNumber>
    </recommendedName>
    <alternativeName>
        <fullName evidence="6">Acetohydroxy-acid synthase small subunit</fullName>
    </alternativeName>
</protein>
<dbReference type="GO" id="GO:1990610">
    <property type="term" value="F:acetolactate synthase regulator activity"/>
    <property type="evidence" value="ECO:0007669"/>
    <property type="project" value="UniProtKB-UniRule"/>
</dbReference>
<comment type="subunit">
    <text evidence="6">Dimer of large and small chains.</text>
</comment>
<dbReference type="InterPro" id="IPR004789">
    <property type="entry name" value="Acetalactate_synth_ssu"/>
</dbReference>